<evidence type="ECO:0000256" key="2">
    <source>
        <dbReference type="ARBA" id="ARBA00022649"/>
    </source>
</evidence>
<evidence type="ECO:0000256" key="6">
    <source>
        <dbReference type="ARBA" id="ARBA00022884"/>
    </source>
</evidence>
<dbReference type="GO" id="GO:0003729">
    <property type="term" value="F:mRNA binding"/>
    <property type="evidence" value="ECO:0007669"/>
    <property type="project" value="InterPro"/>
</dbReference>
<gene>
    <name evidence="8" type="ORF">PA905_31840</name>
</gene>
<evidence type="ECO:0000256" key="7">
    <source>
        <dbReference type="ARBA" id="ARBA00023016"/>
    </source>
</evidence>
<evidence type="ECO:0000256" key="4">
    <source>
        <dbReference type="ARBA" id="ARBA00022759"/>
    </source>
</evidence>
<dbReference type="GO" id="GO:0004519">
    <property type="term" value="F:endonuclease activity"/>
    <property type="evidence" value="ECO:0007669"/>
    <property type="project" value="UniProtKB-KW"/>
</dbReference>
<accession>A0A4P5ZHX5</accession>
<protein>
    <recommendedName>
        <fullName evidence="10">YcfA family protein</fullName>
    </recommendedName>
</protein>
<dbReference type="EMBL" id="BJCD01000051">
    <property type="protein sequence ID" value="GDZ95003.1"/>
    <property type="molecule type" value="Genomic_DNA"/>
</dbReference>
<evidence type="ECO:0000256" key="5">
    <source>
        <dbReference type="ARBA" id="ARBA00022801"/>
    </source>
</evidence>
<dbReference type="InterPro" id="IPR012933">
    <property type="entry name" value="HicA_mRNA_interferase"/>
</dbReference>
<dbReference type="Gene3D" id="3.30.920.30">
    <property type="entry name" value="Hypothetical protein"/>
    <property type="match status" value="1"/>
</dbReference>
<dbReference type="RefSeq" id="WP_026788994.1">
    <property type="nucleotide sequence ID" value="NZ_BJCD01000051.1"/>
</dbReference>
<evidence type="ECO:0000256" key="3">
    <source>
        <dbReference type="ARBA" id="ARBA00022722"/>
    </source>
</evidence>
<dbReference type="SUPFAM" id="SSF54786">
    <property type="entry name" value="YcfA/nrd intein domain"/>
    <property type="match status" value="1"/>
</dbReference>
<dbReference type="Pfam" id="PF07927">
    <property type="entry name" value="HicA_toxin"/>
    <property type="match status" value="1"/>
</dbReference>
<keyword evidence="4" id="KW-0255">Endonuclease</keyword>
<sequence length="64" mass="7344">MKVREVLKRLEVDGWYEARMRGSHRVLKHPEKSGIVVVPGNFSDEVAIGTLKSIWKQAQLEDKP</sequence>
<keyword evidence="3" id="KW-0540">Nuclease</keyword>
<evidence type="ECO:0000256" key="1">
    <source>
        <dbReference type="ARBA" id="ARBA00006620"/>
    </source>
</evidence>
<name>A0A4P5ZHX5_PLAAG</name>
<keyword evidence="5" id="KW-0378">Hydrolase</keyword>
<dbReference type="GO" id="GO:0016787">
    <property type="term" value="F:hydrolase activity"/>
    <property type="evidence" value="ECO:0007669"/>
    <property type="project" value="UniProtKB-KW"/>
</dbReference>
<comment type="similarity">
    <text evidence="1">Belongs to the HicA mRNA interferase family.</text>
</comment>
<keyword evidence="2" id="KW-1277">Toxin-antitoxin system</keyword>
<evidence type="ECO:0000313" key="8">
    <source>
        <dbReference type="EMBL" id="GDZ95003.1"/>
    </source>
</evidence>
<dbReference type="InterPro" id="IPR038570">
    <property type="entry name" value="HicA_sf"/>
</dbReference>
<proteinExistence type="inferred from homology"/>
<dbReference type="Proteomes" id="UP000299794">
    <property type="component" value="Unassembled WGS sequence"/>
</dbReference>
<reference evidence="9" key="1">
    <citation type="submission" date="2019-02" db="EMBL/GenBank/DDBJ databases">
        <title>Draft genome sequence of Planktothrix agardhii NIES-905.</title>
        <authorList>
            <person name="Yamaguchi H."/>
            <person name="Suzuki S."/>
            <person name="Kawachi M."/>
        </authorList>
    </citation>
    <scope>NUCLEOTIDE SEQUENCE [LARGE SCALE GENOMIC DNA]</scope>
    <source>
        <strain evidence="9">CCAP 1459/11A</strain>
    </source>
</reference>
<organism evidence="8 9">
    <name type="scientific">Planktothrix agardhii CCAP 1459/11A</name>
    <dbReference type="NCBI Taxonomy" id="282420"/>
    <lineage>
        <taxon>Bacteria</taxon>
        <taxon>Bacillati</taxon>
        <taxon>Cyanobacteriota</taxon>
        <taxon>Cyanophyceae</taxon>
        <taxon>Oscillatoriophycideae</taxon>
        <taxon>Oscillatoriales</taxon>
        <taxon>Microcoleaceae</taxon>
        <taxon>Planktothrix</taxon>
    </lineage>
</organism>
<evidence type="ECO:0008006" key="10">
    <source>
        <dbReference type="Google" id="ProtNLM"/>
    </source>
</evidence>
<comment type="caution">
    <text evidence="8">The sequence shown here is derived from an EMBL/GenBank/DDBJ whole genome shotgun (WGS) entry which is preliminary data.</text>
</comment>
<evidence type="ECO:0000313" key="9">
    <source>
        <dbReference type="Proteomes" id="UP000299794"/>
    </source>
</evidence>
<keyword evidence="6" id="KW-0694">RNA-binding</keyword>
<keyword evidence="7" id="KW-0346">Stress response</keyword>
<dbReference type="AlphaFoldDB" id="A0A4P5ZHX5"/>